<dbReference type="AlphaFoldDB" id="A0AAE0IY35"/>
<feature type="transmembrane region" description="Helical" evidence="2">
    <location>
        <begin position="6"/>
        <end position="29"/>
    </location>
</feature>
<evidence type="ECO:0000256" key="2">
    <source>
        <dbReference type="SAM" id="Phobius"/>
    </source>
</evidence>
<accession>A0AAE0IY35</accession>
<comment type="caution">
    <text evidence="3">The sequence shown here is derived from an EMBL/GenBank/DDBJ whole genome shotgun (WGS) entry which is preliminary data.</text>
</comment>
<name>A0AAE0IY35_9PEZI</name>
<keyword evidence="2" id="KW-1133">Transmembrane helix</keyword>
<dbReference type="EMBL" id="JAUEPO010000002">
    <property type="protein sequence ID" value="KAK3333373.1"/>
    <property type="molecule type" value="Genomic_DNA"/>
</dbReference>
<evidence type="ECO:0000313" key="3">
    <source>
        <dbReference type="EMBL" id="KAK3333373.1"/>
    </source>
</evidence>
<reference evidence="3" key="2">
    <citation type="submission" date="2023-06" db="EMBL/GenBank/DDBJ databases">
        <authorList>
            <consortium name="Lawrence Berkeley National Laboratory"/>
            <person name="Haridas S."/>
            <person name="Hensen N."/>
            <person name="Bonometti L."/>
            <person name="Westerberg I."/>
            <person name="Brannstrom I.O."/>
            <person name="Guillou S."/>
            <person name="Cros-Aarteil S."/>
            <person name="Calhoun S."/>
            <person name="Kuo A."/>
            <person name="Mondo S."/>
            <person name="Pangilinan J."/>
            <person name="Riley R."/>
            <person name="Labutti K."/>
            <person name="Andreopoulos B."/>
            <person name="Lipzen A."/>
            <person name="Chen C."/>
            <person name="Yanf M."/>
            <person name="Daum C."/>
            <person name="Ng V."/>
            <person name="Clum A."/>
            <person name="Steindorff A."/>
            <person name="Ohm R."/>
            <person name="Martin F."/>
            <person name="Silar P."/>
            <person name="Natvig D."/>
            <person name="Lalanne C."/>
            <person name="Gautier V."/>
            <person name="Ament-Velasquez S.L."/>
            <person name="Kruys A."/>
            <person name="Hutchinson M.I."/>
            <person name="Powell A.J."/>
            <person name="Barry K."/>
            <person name="Miller A.N."/>
            <person name="Grigoriev I.V."/>
            <person name="Debuchy R."/>
            <person name="Gladieux P."/>
            <person name="Thoren M.H."/>
            <person name="Johannesson H."/>
        </authorList>
    </citation>
    <scope>NUCLEOTIDE SEQUENCE</scope>
    <source>
        <strain evidence="3">SMH4131-1</strain>
    </source>
</reference>
<keyword evidence="2" id="KW-0472">Membrane</keyword>
<protein>
    <submittedName>
        <fullName evidence="3">Uncharacterized protein</fullName>
    </submittedName>
</protein>
<sequence length="126" mass="13242">MTDPHISIDILIFVLAQVAVLVIIAYWVYRIVPRLGARPAPAATQEPAVPLENCRQRTMEPSGEIAILVVFVFGLVFCFGYFCGKDSIVQFAQIMSAGVRSQAAPATTAPAPASSSSSSSAAASAV</sequence>
<evidence type="ECO:0000256" key="1">
    <source>
        <dbReference type="SAM" id="MobiDB-lite"/>
    </source>
</evidence>
<dbReference type="Proteomes" id="UP001286456">
    <property type="component" value="Unassembled WGS sequence"/>
</dbReference>
<keyword evidence="4" id="KW-1185">Reference proteome</keyword>
<feature type="transmembrane region" description="Helical" evidence="2">
    <location>
        <begin position="65"/>
        <end position="82"/>
    </location>
</feature>
<reference evidence="3" key="1">
    <citation type="journal article" date="2023" name="Mol. Phylogenet. Evol.">
        <title>Genome-scale phylogeny and comparative genomics of the fungal order Sordariales.</title>
        <authorList>
            <person name="Hensen N."/>
            <person name="Bonometti L."/>
            <person name="Westerberg I."/>
            <person name="Brannstrom I.O."/>
            <person name="Guillou S."/>
            <person name="Cros-Aarteil S."/>
            <person name="Calhoun S."/>
            <person name="Haridas S."/>
            <person name="Kuo A."/>
            <person name="Mondo S."/>
            <person name="Pangilinan J."/>
            <person name="Riley R."/>
            <person name="LaButti K."/>
            <person name="Andreopoulos B."/>
            <person name="Lipzen A."/>
            <person name="Chen C."/>
            <person name="Yan M."/>
            <person name="Daum C."/>
            <person name="Ng V."/>
            <person name="Clum A."/>
            <person name="Steindorff A."/>
            <person name="Ohm R.A."/>
            <person name="Martin F."/>
            <person name="Silar P."/>
            <person name="Natvig D.O."/>
            <person name="Lalanne C."/>
            <person name="Gautier V."/>
            <person name="Ament-Velasquez S.L."/>
            <person name="Kruys A."/>
            <person name="Hutchinson M.I."/>
            <person name="Powell A.J."/>
            <person name="Barry K."/>
            <person name="Miller A.N."/>
            <person name="Grigoriev I.V."/>
            <person name="Debuchy R."/>
            <person name="Gladieux P."/>
            <person name="Hiltunen Thoren M."/>
            <person name="Johannesson H."/>
        </authorList>
    </citation>
    <scope>NUCLEOTIDE SEQUENCE</scope>
    <source>
        <strain evidence="3">SMH4131-1</strain>
    </source>
</reference>
<gene>
    <name evidence="3" type="ORF">B0T19DRAFT_440136</name>
</gene>
<organism evidence="3 4">
    <name type="scientific">Cercophora scortea</name>
    <dbReference type="NCBI Taxonomy" id="314031"/>
    <lineage>
        <taxon>Eukaryota</taxon>
        <taxon>Fungi</taxon>
        <taxon>Dikarya</taxon>
        <taxon>Ascomycota</taxon>
        <taxon>Pezizomycotina</taxon>
        <taxon>Sordariomycetes</taxon>
        <taxon>Sordariomycetidae</taxon>
        <taxon>Sordariales</taxon>
        <taxon>Lasiosphaeriaceae</taxon>
        <taxon>Cercophora</taxon>
    </lineage>
</organism>
<proteinExistence type="predicted"/>
<keyword evidence="2" id="KW-0812">Transmembrane</keyword>
<evidence type="ECO:0000313" key="4">
    <source>
        <dbReference type="Proteomes" id="UP001286456"/>
    </source>
</evidence>
<feature type="region of interest" description="Disordered" evidence="1">
    <location>
        <begin position="107"/>
        <end position="126"/>
    </location>
</feature>